<dbReference type="AlphaFoldDB" id="A0AAN7UEP4"/>
<sequence length="102" mass="11480">MRKSIQDRTRPTPRSTSQRYRTKDRKSTGSIGCKRDYAACGGCHDANHALCTIRKLAFAQRRLWIAESQIPPFPYGFENVTLKMIHPIRSYTVGALAVAVAI</sequence>
<protein>
    <submittedName>
        <fullName evidence="2">Uncharacterized protein</fullName>
    </submittedName>
</protein>
<feature type="region of interest" description="Disordered" evidence="1">
    <location>
        <begin position="1"/>
        <end position="30"/>
    </location>
</feature>
<proteinExistence type="predicted"/>
<accession>A0AAN7UEP4</accession>
<reference evidence="2 3" key="1">
    <citation type="submission" date="2023-10" db="EMBL/GenBank/DDBJ databases">
        <title>Draft genome sequence of Xylaria bambusicola isolate GMP-LS, the root and basal stem rot pathogen of sugarcane in Indonesia.</title>
        <authorList>
            <person name="Selvaraj P."/>
            <person name="Muralishankar V."/>
            <person name="Muruganantham S."/>
            <person name="Sp S."/>
            <person name="Haryani S."/>
            <person name="Lau K.J.X."/>
            <person name="Naqvi N.I."/>
        </authorList>
    </citation>
    <scope>NUCLEOTIDE SEQUENCE [LARGE SCALE GENOMIC DNA]</scope>
    <source>
        <strain evidence="2">GMP-LS</strain>
    </source>
</reference>
<gene>
    <name evidence="2" type="ORF">RRF57_000510</name>
</gene>
<keyword evidence="3" id="KW-1185">Reference proteome</keyword>
<feature type="compositionally biased region" description="Basic and acidic residues" evidence="1">
    <location>
        <begin position="1"/>
        <end position="10"/>
    </location>
</feature>
<dbReference type="EMBL" id="JAWHQM010000001">
    <property type="protein sequence ID" value="KAK5624794.1"/>
    <property type="molecule type" value="Genomic_DNA"/>
</dbReference>
<name>A0AAN7UEP4_9PEZI</name>
<dbReference type="Proteomes" id="UP001305414">
    <property type="component" value="Unassembled WGS sequence"/>
</dbReference>
<comment type="caution">
    <text evidence="2">The sequence shown here is derived from an EMBL/GenBank/DDBJ whole genome shotgun (WGS) entry which is preliminary data.</text>
</comment>
<organism evidence="2 3">
    <name type="scientific">Xylaria bambusicola</name>
    <dbReference type="NCBI Taxonomy" id="326684"/>
    <lineage>
        <taxon>Eukaryota</taxon>
        <taxon>Fungi</taxon>
        <taxon>Dikarya</taxon>
        <taxon>Ascomycota</taxon>
        <taxon>Pezizomycotina</taxon>
        <taxon>Sordariomycetes</taxon>
        <taxon>Xylariomycetidae</taxon>
        <taxon>Xylariales</taxon>
        <taxon>Xylariaceae</taxon>
        <taxon>Xylaria</taxon>
    </lineage>
</organism>
<evidence type="ECO:0000313" key="2">
    <source>
        <dbReference type="EMBL" id="KAK5624794.1"/>
    </source>
</evidence>
<evidence type="ECO:0000313" key="3">
    <source>
        <dbReference type="Proteomes" id="UP001305414"/>
    </source>
</evidence>
<evidence type="ECO:0000256" key="1">
    <source>
        <dbReference type="SAM" id="MobiDB-lite"/>
    </source>
</evidence>